<evidence type="ECO:0000313" key="2">
    <source>
        <dbReference type="Proteomes" id="UP000601435"/>
    </source>
</evidence>
<evidence type="ECO:0000313" key="1">
    <source>
        <dbReference type="EMBL" id="CAE7896804.1"/>
    </source>
</evidence>
<sequence length="175" mass="20344">MNDPTALKPVVGEPQLSHKAIEMRSQRMFNRRANGSLKVSEVVFKEWHEKGARRTLLETIFRQATFISEVDVMRQQMIESEVVIEGEFASVETMQEWGFTEQRIEAIKAHCRSNPRQLMRDTYESITLYYVERSIKGSLRRKATLSMTKRAKWQEEGVDGFDLNDDPTAMVDPEQ</sequence>
<protein>
    <submittedName>
        <fullName evidence="1">Uncharacterized protein</fullName>
    </submittedName>
</protein>
<comment type="caution">
    <text evidence="1">The sequence shown here is derived from an EMBL/GenBank/DDBJ whole genome shotgun (WGS) entry which is preliminary data.</text>
</comment>
<reference evidence="1" key="1">
    <citation type="submission" date="2021-02" db="EMBL/GenBank/DDBJ databases">
        <authorList>
            <person name="Dougan E. K."/>
            <person name="Rhodes N."/>
            <person name="Thang M."/>
            <person name="Chan C."/>
        </authorList>
    </citation>
    <scope>NUCLEOTIDE SEQUENCE</scope>
</reference>
<accession>A0A813BD27</accession>
<proteinExistence type="predicted"/>
<organism evidence="1 2">
    <name type="scientific">Symbiodinium necroappetens</name>
    <dbReference type="NCBI Taxonomy" id="1628268"/>
    <lineage>
        <taxon>Eukaryota</taxon>
        <taxon>Sar</taxon>
        <taxon>Alveolata</taxon>
        <taxon>Dinophyceae</taxon>
        <taxon>Suessiales</taxon>
        <taxon>Symbiodiniaceae</taxon>
        <taxon>Symbiodinium</taxon>
    </lineage>
</organism>
<dbReference type="AlphaFoldDB" id="A0A813BD27"/>
<feature type="non-terminal residue" evidence="1">
    <location>
        <position position="1"/>
    </location>
</feature>
<name>A0A813BD27_9DINO</name>
<dbReference type="OrthoDB" id="481081at2759"/>
<keyword evidence="2" id="KW-1185">Reference proteome</keyword>
<dbReference type="Proteomes" id="UP000601435">
    <property type="component" value="Unassembled WGS sequence"/>
</dbReference>
<gene>
    <name evidence="1" type="ORF">SNEC2469_LOCUS30052</name>
</gene>
<dbReference type="EMBL" id="CAJNJA010069036">
    <property type="protein sequence ID" value="CAE7896804.1"/>
    <property type="molecule type" value="Genomic_DNA"/>
</dbReference>